<comment type="caution">
    <text evidence="3">The sequence shown here is derived from an EMBL/GenBank/DDBJ whole genome shotgun (WGS) entry which is preliminary data.</text>
</comment>
<feature type="compositionally biased region" description="Basic and acidic residues" evidence="1">
    <location>
        <begin position="98"/>
        <end position="114"/>
    </location>
</feature>
<keyword evidence="2" id="KW-0812">Transmembrane</keyword>
<feature type="region of interest" description="Disordered" evidence="1">
    <location>
        <begin position="65"/>
        <end position="114"/>
    </location>
</feature>
<evidence type="ECO:0000313" key="4">
    <source>
        <dbReference type="Proteomes" id="UP000234275"/>
    </source>
</evidence>
<dbReference type="EMBL" id="MSFO01000010">
    <property type="protein sequence ID" value="PLB43562.1"/>
    <property type="molecule type" value="Genomic_DNA"/>
</dbReference>
<sequence>MCLGLNRLVFIFISLSFSFYFFLEKRKEYAFLYEAQTGIIFTAYTTFRTVPGIFEVLRTSTDVEPNSAQAKRNSRVTNPKRTCKKGGGSRKAGSYSPDKGREIRKGEEVKEKRKDCHQLDTSFQTFI</sequence>
<evidence type="ECO:0000256" key="1">
    <source>
        <dbReference type="SAM" id="MobiDB-lite"/>
    </source>
</evidence>
<dbReference type="Proteomes" id="UP000234275">
    <property type="component" value="Unassembled WGS sequence"/>
</dbReference>
<dbReference type="VEuPathDB" id="FungiDB:P170DRAFT_56312"/>
<keyword evidence="4" id="KW-1185">Reference proteome</keyword>
<keyword evidence="2" id="KW-1133">Transmembrane helix</keyword>
<protein>
    <submittedName>
        <fullName evidence="3">Uncharacterized protein</fullName>
    </submittedName>
</protein>
<gene>
    <name evidence="3" type="ORF">P170DRAFT_56312</name>
</gene>
<dbReference type="RefSeq" id="XP_024698864.1">
    <property type="nucleotide sequence ID" value="XM_024855274.1"/>
</dbReference>
<organism evidence="3 4">
    <name type="scientific">Aspergillus steynii IBT 23096</name>
    <dbReference type="NCBI Taxonomy" id="1392250"/>
    <lineage>
        <taxon>Eukaryota</taxon>
        <taxon>Fungi</taxon>
        <taxon>Dikarya</taxon>
        <taxon>Ascomycota</taxon>
        <taxon>Pezizomycotina</taxon>
        <taxon>Eurotiomycetes</taxon>
        <taxon>Eurotiomycetidae</taxon>
        <taxon>Eurotiales</taxon>
        <taxon>Aspergillaceae</taxon>
        <taxon>Aspergillus</taxon>
        <taxon>Aspergillus subgen. Circumdati</taxon>
    </lineage>
</organism>
<dbReference type="AlphaFoldDB" id="A0A2I2FSG2"/>
<feature type="compositionally biased region" description="Polar residues" evidence="1">
    <location>
        <begin position="65"/>
        <end position="80"/>
    </location>
</feature>
<name>A0A2I2FSG2_9EURO</name>
<evidence type="ECO:0000256" key="2">
    <source>
        <dbReference type="SAM" id="Phobius"/>
    </source>
</evidence>
<reference evidence="3 4" key="1">
    <citation type="submission" date="2016-12" db="EMBL/GenBank/DDBJ databases">
        <title>The genomes of Aspergillus section Nigri reveals drivers in fungal speciation.</title>
        <authorList>
            <consortium name="DOE Joint Genome Institute"/>
            <person name="Vesth T.C."/>
            <person name="Nybo J."/>
            <person name="Theobald S."/>
            <person name="Brandl J."/>
            <person name="Frisvad J.C."/>
            <person name="Nielsen K.F."/>
            <person name="Lyhne E.K."/>
            <person name="Kogle M.E."/>
            <person name="Kuo A."/>
            <person name="Riley R."/>
            <person name="Clum A."/>
            <person name="Nolan M."/>
            <person name="Lipzen A."/>
            <person name="Salamov A."/>
            <person name="Henrissat B."/>
            <person name="Wiebenga A."/>
            <person name="De Vries R.P."/>
            <person name="Grigoriev I.V."/>
            <person name="Mortensen U.H."/>
            <person name="Andersen M.R."/>
            <person name="Baker S.E."/>
        </authorList>
    </citation>
    <scope>NUCLEOTIDE SEQUENCE [LARGE SCALE GENOMIC DNA]</scope>
    <source>
        <strain evidence="3 4">IBT 23096</strain>
    </source>
</reference>
<keyword evidence="2" id="KW-0472">Membrane</keyword>
<evidence type="ECO:0000313" key="3">
    <source>
        <dbReference type="EMBL" id="PLB43562.1"/>
    </source>
</evidence>
<accession>A0A2I2FSG2</accession>
<dbReference type="GeneID" id="36562980"/>
<proteinExistence type="predicted"/>
<feature type="transmembrane region" description="Helical" evidence="2">
    <location>
        <begin position="6"/>
        <end position="23"/>
    </location>
</feature>